<dbReference type="OMA" id="FQQVASK"/>
<dbReference type="AlphaFoldDB" id="D6WMS9"/>
<evidence type="ECO:0000256" key="2">
    <source>
        <dbReference type="SAM" id="SignalP"/>
    </source>
</evidence>
<dbReference type="PhylomeDB" id="D6WMS9"/>
<dbReference type="HOGENOM" id="CLU_070677_1_0_1"/>
<dbReference type="Proteomes" id="UP000007266">
    <property type="component" value="Linkage group 5"/>
</dbReference>
<dbReference type="EMBL" id="KQ971341">
    <property type="protein sequence ID" value="EFA04526.1"/>
    <property type="molecule type" value="Genomic_DNA"/>
</dbReference>
<evidence type="ECO:0000313" key="4">
    <source>
        <dbReference type="Proteomes" id="UP000007266"/>
    </source>
</evidence>
<reference evidence="3 4" key="1">
    <citation type="journal article" date="2008" name="Nature">
        <title>The genome of the model beetle and pest Tribolium castaneum.</title>
        <authorList>
            <consortium name="Tribolium Genome Sequencing Consortium"/>
            <person name="Richards S."/>
            <person name="Gibbs R.A."/>
            <person name="Weinstock G.M."/>
            <person name="Brown S.J."/>
            <person name="Denell R."/>
            <person name="Beeman R.W."/>
            <person name="Gibbs R."/>
            <person name="Beeman R.W."/>
            <person name="Brown S.J."/>
            <person name="Bucher G."/>
            <person name="Friedrich M."/>
            <person name="Grimmelikhuijzen C.J."/>
            <person name="Klingler M."/>
            <person name="Lorenzen M."/>
            <person name="Richards S."/>
            <person name="Roth S."/>
            <person name="Schroder R."/>
            <person name="Tautz D."/>
            <person name="Zdobnov E.M."/>
            <person name="Muzny D."/>
            <person name="Gibbs R.A."/>
            <person name="Weinstock G.M."/>
            <person name="Attaway T."/>
            <person name="Bell S."/>
            <person name="Buhay C.J."/>
            <person name="Chandrabose M.N."/>
            <person name="Chavez D."/>
            <person name="Clerk-Blankenburg K.P."/>
            <person name="Cree A."/>
            <person name="Dao M."/>
            <person name="Davis C."/>
            <person name="Chacko J."/>
            <person name="Dinh H."/>
            <person name="Dugan-Rocha S."/>
            <person name="Fowler G."/>
            <person name="Garner T.T."/>
            <person name="Garnes J."/>
            <person name="Gnirke A."/>
            <person name="Hawes A."/>
            <person name="Hernandez J."/>
            <person name="Hines S."/>
            <person name="Holder M."/>
            <person name="Hume J."/>
            <person name="Jhangiani S.N."/>
            <person name="Joshi V."/>
            <person name="Khan Z.M."/>
            <person name="Jackson L."/>
            <person name="Kovar C."/>
            <person name="Kowis A."/>
            <person name="Lee S."/>
            <person name="Lewis L.R."/>
            <person name="Margolis J."/>
            <person name="Morgan M."/>
            <person name="Nazareth L.V."/>
            <person name="Nguyen N."/>
            <person name="Okwuonu G."/>
            <person name="Parker D."/>
            <person name="Richards S."/>
            <person name="Ruiz S.J."/>
            <person name="Santibanez J."/>
            <person name="Savard J."/>
            <person name="Scherer S.E."/>
            <person name="Schneider B."/>
            <person name="Sodergren E."/>
            <person name="Tautz D."/>
            <person name="Vattahil S."/>
            <person name="Villasana D."/>
            <person name="White C.S."/>
            <person name="Wright R."/>
            <person name="Park Y."/>
            <person name="Beeman R.W."/>
            <person name="Lord J."/>
            <person name="Oppert B."/>
            <person name="Lorenzen M."/>
            <person name="Brown S."/>
            <person name="Wang L."/>
            <person name="Savard J."/>
            <person name="Tautz D."/>
            <person name="Richards S."/>
            <person name="Weinstock G."/>
            <person name="Gibbs R.A."/>
            <person name="Liu Y."/>
            <person name="Worley K."/>
            <person name="Weinstock G."/>
            <person name="Elsik C.G."/>
            <person name="Reese J.T."/>
            <person name="Elhaik E."/>
            <person name="Landan G."/>
            <person name="Graur D."/>
            <person name="Arensburger P."/>
            <person name="Atkinson P."/>
            <person name="Beeman R.W."/>
            <person name="Beidler J."/>
            <person name="Brown S.J."/>
            <person name="Demuth J.P."/>
            <person name="Drury D.W."/>
            <person name="Du Y.Z."/>
            <person name="Fujiwara H."/>
            <person name="Lorenzen M."/>
            <person name="Maselli V."/>
            <person name="Osanai M."/>
            <person name="Park Y."/>
            <person name="Robertson H.M."/>
            <person name="Tu Z."/>
            <person name="Wang J.J."/>
            <person name="Wang S."/>
            <person name="Richards S."/>
            <person name="Song H."/>
            <person name="Zhang L."/>
            <person name="Sodergren E."/>
            <person name="Werner D."/>
            <person name="Stanke M."/>
            <person name="Morgenstern B."/>
            <person name="Solovyev V."/>
            <person name="Kosarev P."/>
            <person name="Brown G."/>
            <person name="Chen H.C."/>
            <person name="Ermolaeva O."/>
            <person name="Hlavina W."/>
            <person name="Kapustin Y."/>
            <person name="Kiryutin B."/>
            <person name="Kitts P."/>
            <person name="Maglott D."/>
            <person name="Pruitt K."/>
            <person name="Sapojnikov V."/>
            <person name="Souvorov A."/>
            <person name="Mackey A.J."/>
            <person name="Waterhouse R.M."/>
            <person name="Wyder S."/>
            <person name="Zdobnov E.M."/>
            <person name="Zdobnov E.M."/>
            <person name="Wyder S."/>
            <person name="Kriventseva E.V."/>
            <person name="Kadowaki T."/>
            <person name="Bork P."/>
            <person name="Aranda M."/>
            <person name="Bao R."/>
            <person name="Beermann A."/>
            <person name="Berns N."/>
            <person name="Bolognesi R."/>
            <person name="Bonneton F."/>
            <person name="Bopp D."/>
            <person name="Brown S.J."/>
            <person name="Bucher G."/>
            <person name="Butts T."/>
            <person name="Chaumot A."/>
            <person name="Denell R.E."/>
            <person name="Ferrier D.E."/>
            <person name="Friedrich M."/>
            <person name="Gordon C.M."/>
            <person name="Jindra M."/>
            <person name="Klingler M."/>
            <person name="Lan Q."/>
            <person name="Lattorff H.M."/>
            <person name="Laudet V."/>
            <person name="von Levetsow C."/>
            <person name="Liu Z."/>
            <person name="Lutz R."/>
            <person name="Lynch J.A."/>
            <person name="da Fonseca R.N."/>
            <person name="Posnien N."/>
            <person name="Reuter R."/>
            <person name="Roth S."/>
            <person name="Savard J."/>
            <person name="Schinko J.B."/>
            <person name="Schmitt C."/>
            <person name="Schoppmeier M."/>
            <person name="Schroder R."/>
            <person name="Shippy T.D."/>
            <person name="Simonnet F."/>
            <person name="Marques-Souza H."/>
            <person name="Tautz D."/>
            <person name="Tomoyasu Y."/>
            <person name="Trauner J."/>
            <person name="Van der Zee M."/>
            <person name="Vervoort M."/>
            <person name="Wittkopp N."/>
            <person name="Wimmer E.A."/>
            <person name="Yang X."/>
            <person name="Jones A.K."/>
            <person name="Sattelle D.B."/>
            <person name="Ebert P.R."/>
            <person name="Nelson D."/>
            <person name="Scott J.G."/>
            <person name="Beeman R.W."/>
            <person name="Muthukrishnan S."/>
            <person name="Kramer K.J."/>
            <person name="Arakane Y."/>
            <person name="Beeman R.W."/>
            <person name="Zhu Q."/>
            <person name="Hogenkamp D."/>
            <person name="Dixit R."/>
            <person name="Oppert B."/>
            <person name="Jiang H."/>
            <person name="Zou Z."/>
            <person name="Marshall J."/>
            <person name="Elpidina E."/>
            <person name="Vinokurov K."/>
            <person name="Oppert C."/>
            <person name="Zou Z."/>
            <person name="Evans J."/>
            <person name="Lu Z."/>
            <person name="Zhao P."/>
            <person name="Sumathipala N."/>
            <person name="Altincicek B."/>
            <person name="Vilcinskas A."/>
            <person name="Williams M."/>
            <person name="Hultmark D."/>
            <person name="Hetru C."/>
            <person name="Jiang H."/>
            <person name="Grimmelikhuijzen C.J."/>
            <person name="Hauser F."/>
            <person name="Cazzamali G."/>
            <person name="Williamson M."/>
            <person name="Park Y."/>
            <person name="Li B."/>
            <person name="Tanaka Y."/>
            <person name="Predel R."/>
            <person name="Neupert S."/>
            <person name="Schachtner J."/>
            <person name="Verleyen P."/>
            <person name="Raible F."/>
            <person name="Bork P."/>
            <person name="Friedrich M."/>
            <person name="Walden K.K."/>
            <person name="Robertson H.M."/>
            <person name="Angeli S."/>
            <person name="Foret S."/>
            <person name="Bucher G."/>
            <person name="Schuetz S."/>
            <person name="Maleszka R."/>
            <person name="Wimmer E.A."/>
            <person name="Beeman R.W."/>
            <person name="Lorenzen M."/>
            <person name="Tomoyasu Y."/>
            <person name="Miller S.C."/>
            <person name="Grossmann D."/>
            <person name="Bucher G."/>
        </authorList>
    </citation>
    <scope>NUCLEOTIDE SEQUENCE [LARGE SCALE GENOMIC DNA]</scope>
    <source>
        <strain evidence="3 4">Georgia GA2</strain>
    </source>
</reference>
<proteinExistence type="predicted"/>
<gene>
    <name evidence="3" type="primary">AUGUSTUS-3.0.2_16321</name>
    <name evidence="3" type="ORF">TcasGA2_TC016321</name>
</gene>
<keyword evidence="2" id="KW-0732">Signal</keyword>
<keyword evidence="1" id="KW-1133">Transmembrane helix</keyword>
<dbReference type="FunCoup" id="D6WMS9">
    <property type="interactions" value="717"/>
</dbReference>
<evidence type="ECO:0000256" key="1">
    <source>
        <dbReference type="SAM" id="Phobius"/>
    </source>
</evidence>
<dbReference type="STRING" id="7070.D6WMS9"/>
<dbReference type="KEGG" id="tca:100141930"/>
<sequence length="254" mass="29115">MWNFQISVFFTLLSILDSSKADTNCTELKEQFASATAEFSSCAIQNSRPVTFCENCVNAYIQIVDSYNGMKEVPDNGTYCIDRFVNLDRLGIVQTSYINSYNLWNNAKCYECFQVVDGKLTPNKSLETIAFNKYYDNFMQCINGTDINDTTLCPTCIDDYLDLNSYYHSISNENEKIGGCMDMVDLINNTRQFWSQKCCKYRRHDEHIFLASAITVLIVTLLFYVIAQFSSVKKTPTIMQQTRFAESLSHNSQS</sequence>
<protein>
    <submittedName>
        <fullName evidence="3">Osteopetrosis-associated transmembrane protein 1-like Protein</fullName>
    </submittedName>
</protein>
<feature type="signal peptide" evidence="2">
    <location>
        <begin position="1"/>
        <end position="21"/>
    </location>
</feature>
<dbReference type="Pfam" id="PF09777">
    <property type="entry name" value="OSTMP1"/>
    <property type="match status" value="1"/>
</dbReference>
<reference evidence="3 4" key="2">
    <citation type="journal article" date="2010" name="Nucleic Acids Res.">
        <title>BeetleBase in 2010: revisions to provide comprehensive genomic information for Tribolium castaneum.</title>
        <authorList>
            <person name="Kim H.S."/>
            <person name="Murphy T."/>
            <person name="Xia J."/>
            <person name="Caragea D."/>
            <person name="Park Y."/>
            <person name="Beeman R.W."/>
            <person name="Lorenzen M.D."/>
            <person name="Butcher S."/>
            <person name="Manak J.R."/>
            <person name="Brown S.J."/>
        </authorList>
    </citation>
    <scope>GENOME REANNOTATION</scope>
    <source>
        <strain evidence="3 4">Georgia GA2</strain>
    </source>
</reference>
<keyword evidence="4" id="KW-1185">Reference proteome</keyword>
<dbReference type="GO" id="GO:0005829">
    <property type="term" value="C:cytosol"/>
    <property type="evidence" value="ECO:0000318"/>
    <property type="project" value="GO_Central"/>
</dbReference>
<dbReference type="InParanoid" id="D6WMS9"/>
<name>D6WMS9_TRICA</name>
<feature type="chain" id="PRO_5003089924" evidence="2">
    <location>
        <begin position="22"/>
        <end position="254"/>
    </location>
</feature>
<evidence type="ECO:0000313" key="3">
    <source>
        <dbReference type="EMBL" id="EFA04526.1"/>
    </source>
</evidence>
<keyword evidence="1 3" id="KW-0812">Transmembrane</keyword>
<dbReference type="OrthoDB" id="8021850at2759"/>
<organism evidence="3 4">
    <name type="scientific">Tribolium castaneum</name>
    <name type="common">Red flour beetle</name>
    <dbReference type="NCBI Taxonomy" id="7070"/>
    <lineage>
        <taxon>Eukaryota</taxon>
        <taxon>Metazoa</taxon>
        <taxon>Ecdysozoa</taxon>
        <taxon>Arthropoda</taxon>
        <taxon>Hexapoda</taxon>
        <taxon>Insecta</taxon>
        <taxon>Pterygota</taxon>
        <taxon>Neoptera</taxon>
        <taxon>Endopterygota</taxon>
        <taxon>Coleoptera</taxon>
        <taxon>Polyphaga</taxon>
        <taxon>Cucujiformia</taxon>
        <taxon>Tenebrionidae</taxon>
        <taxon>Tenebrionidae incertae sedis</taxon>
        <taxon>Tribolium</taxon>
    </lineage>
</organism>
<accession>D6WMS9</accession>
<dbReference type="PANTHER" id="PTHR15644">
    <property type="entry name" value="OSTEOPETROSIS ASSOCIATED TRANSMEMBRANE PROTEIN 1"/>
    <property type="match status" value="1"/>
</dbReference>
<dbReference type="PANTHER" id="PTHR15644:SF2">
    <property type="entry name" value="OSTEOPETROSIS-ASSOCIATED TRANSMEMBRANE PROTEIN 1"/>
    <property type="match status" value="1"/>
</dbReference>
<dbReference type="eggNOG" id="KOG4617">
    <property type="taxonomic scope" value="Eukaryota"/>
</dbReference>
<dbReference type="InterPro" id="IPR019172">
    <property type="entry name" value="Osteopetrosis-assoc_TM_1"/>
</dbReference>
<keyword evidence="1" id="KW-0472">Membrane</keyword>
<feature type="transmembrane region" description="Helical" evidence="1">
    <location>
        <begin position="208"/>
        <end position="227"/>
    </location>
</feature>